<keyword evidence="2" id="KW-0732">Signal</keyword>
<feature type="compositionally biased region" description="Low complexity" evidence="1">
    <location>
        <begin position="123"/>
        <end position="140"/>
    </location>
</feature>
<feature type="signal peptide" evidence="2">
    <location>
        <begin position="1"/>
        <end position="18"/>
    </location>
</feature>
<evidence type="ECO:0000313" key="4">
    <source>
        <dbReference type="Proteomes" id="UP000000447"/>
    </source>
</evidence>
<keyword evidence="3" id="KW-0614">Plasmid</keyword>
<feature type="region of interest" description="Disordered" evidence="1">
    <location>
        <begin position="36"/>
        <end position="141"/>
    </location>
</feature>
<dbReference type="EMBL" id="CP001276">
    <property type="protein sequence ID" value="ACM06756.1"/>
    <property type="molecule type" value="Genomic_DNA"/>
</dbReference>
<feature type="compositionally biased region" description="Low complexity" evidence="1">
    <location>
        <begin position="36"/>
        <end position="57"/>
    </location>
</feature>
<organism evidence="3 4">
    <name type="scientific">Thermomicrobium roseum (strain ATCC 27502 / DSM 5159 / P-2)</name>
    <dbReference type="NCBI Taxonomy" id="309801"/>
    <lineage>
        <taxon>Bacteria</taxon>
        <taxon>Pseudomonadati</taxon>
        <taxon>Thermomicrobiota</taxon>
        <taxon>Thermomicrobia</taxon>
        <taxon>Thermomicrobiales</taxon>
        <taxon>Thermomicrobiaceae</taxon>
        <taxon>Thermomicrobium</taxon>
    </lineage>
</organism>
<name>B9L3Q2_THERP</name>
<reference evidence="3 4" key="1">
    <citation type="journal article" date="2009" name="PLoS ONE">
        <title>Complete genome sequence of the aerobic CO-oxidizing thermophile Thermomicrobium roseum.</title>
        <authorList>
            <person name="Wu D."/>
            <person name="Raymond J."/>
            <person name="Wu M."/>
            <person name="Chatterji S."/>
            <person name="Ren Q."/>
            <person name="Graham J.E."/>
            <person name="Bryant D.A."/>
            <person name="Robb F."/>
            <person name="Colman A."/>
            <person name="Tallon L.J."/>
            <person name="Badger J.H."/>
            <person name="Madupu R."/>
            <person name="Ward N.L."/>
            <person name="Eisen J.A."/>
        </authorList>
    </citation>
    <scope>NUCLEOTIDE SEQUENCE [LARGE SCALE GENOMIC DNA]</scope>
    <source>
        <strain evidence="4">ATCC 27502 / DSM 5159 / P-2</strain>
        <plasmid evidence="3">unnamed</plasmid>
    </source>
</reference>
<dbReference type="KEGG" id="tro:trd_A0416"/>
<evidence type="ECO:0000256" key="1">
    <source>
        <dbReference type="SAM" id="MobiDB-lite"/>
    </source>
</evidence>
<geneLocation type="plasmid" evidence="4">
    <name>Tros</name>
</geneLocation>
<dbReference type="HOGENOM" id="CLU_1041821_0_0_0"/>
<sequence>MLRSGRWLAIIVTAGALAWGACGTPATPVPATAVPMTAQPATTGTPSESGSSTVSPPQVATVQPASVATPPAVSSGLLSPVSSSSSSSPTVTLTSTPTPSPTPAPTPTPTATPSPTPTPTPTSTPTATPTPGNDTPPTTTAGCDLAVNIGLLETIPGKYQVSIGLNSVGGASCPAPTTLSLSVSPSGALSFGPLGLAYEYNGTASWSCSGTTCTAAGTIPGNPPGTMYQVGFQTMATLSGGSAQLCATVANGADANTANDSWCETVP</sequence>
<keyword evidence="4" id="KW-1185">Reference proteome</keyword>
<feature type="compositionally biased region" description="Pro residues" evidence="1">
    <location>
        <begin position="98"/>
        <end position="122"/>
    </location>
</feature>
<accession>B9L3Q2</accession>
<evidence type="ECO:0000313" key="3">
    <source>
        <dbReference type="EMBL" id="ACM06756.1"/>
    </source>
</evidence>
<dbReference type="AlphaFoldDB" id="B9L3Q2"/>
<protein>
    <submittedName>
        <fullName evidence="3">Uncharacterized protein</fullName>
    </submittedName>
</protein>
<gene>
    <name evidence="3" type="ordered locus">trd_A0416</name>
</gene>
<feature type="compositionally biased region" description="Low complexity" evidence="1">
    <location>
        <begin position="70"/>
        <end position="97"/>
    </location>
</feature>
<feature type="chain" id="PRO_5002888293" evidence="2">
    <location>
        <begin position="19"/>
        <end position="267"/>
    </location>
</feature>
<dbReference type="Proteomes" id="UP000000447">
    <property type="component" value="Plasmid unnamed"/>
</dbReference>
<proteinExistence type="predicted"/>
<evidence type="ECO:0000256" key="2">
    <source>
        <dbReference type="SAM" id="SignalP"/>
    </source>
</evidence>
<dbReference type="PROSITE" id="PS51257">
    <property type="entry name" value="PROKAR_LIPOPROTEIN"/>
    <property type="match status" value="1"/>
</dbReference>